<feature type="transmembrane region" description="Helical" evidence="1">
    <location>
        <begin position="62"/>
        <end position="84"/>
    </location>
</feature>
<keyword evidence="1" id="KW-0472">Membrane</keyword>
<proteinExistence type="predicted"/>
<dbReference type="AlphaFoldDB" id="A0A1K1PKV3"/>
<dbReference type="InterPro" id="IPR036890">
    <property type="entry name" value="HATPase_C_sf"/>
</dbReference>
<evidence type="ECO:0000256" key="1">
    <source>
        <dbReference type="SAM" id="Phobius"/>
    </source>
</evidence>
<feature type="domain" description="Signal transduction histidine kinase internal region" evidence="2">
    <location>
        <begin position="316"/>
        <end position="391"/>
    </location>
</feature>
<dbReference type="STRING" id="1004.SAMN05661012_02072"/>
<dbReference type="GO" id="GO:0000155">
    <property type="term" value="F:phosphorelay sensor kinase activity"/>
    <property type="evidence" value="ECO:0007669"/>
    <property type="project" value="InterPro"/>
</dbReference>
<protein>
    <submittedName>
        <fullName evidence="3">Histidine kinase</fullName>
    </submittedName>
</protein>
<evidence type="ECO:0000259" key="2">
    <source>
        <dbReference type="Pfam" id="PF06580"/>
    </source>
</evidence>
<dbReference type="Proteomes" id="UP000183788">
    <property type="component" value="Unassembled WGS sequence"/>
</dbReference>
<accession>A0A1K1PKV3</accession>
<feature type="transmembrane region" description="Helical" evidence="1">
    <location>
        <begin position="140"/>
        <end position="158"/>
    </location>
</feature>
<sequence>MLKVFSMNKIRRTEFGIATGIFLLLLFSLLYKSIAYNVFDLQRDYGWKFARYHQVFDYYKHYLFPLLAHIVIVYFSFLFVHEVVVPRFYEKQRYLLGGLLSFPVLIALFVIIWVSNTWLYGYLFGVYKTVRGVHTHCAKAAFLLTIFYMVLYLIYYAGRYLFLQYAYERMVNKPWFRQSLIDGAVIAGIIGFWIMITRNDDRGFTLMIFCVGIFCGFMYFVAIHRLYPRFMVHKSKKILFQEAAGFWAISLVWMLVVGLQARYNSGGMYAAGVIITTLVTGIAILPAAWWIFTARNARASTLHGLRQALTHTEAGLDFLRWQINPHFLFNALNTLYGTALQENASATGQGIQQLGDMMRFMLHENTQETIPLEKEIAYLQNYIALQRLRTQGTPDISIEVNIDETLCEHSIAPMLLIPFVENAFKYGISQRNKSRINLSLSCTNDKIYFDVYNSIHVNRSAEIENESMGIGINNVRQRLNLLYPGKHDLNIRETGTEFFVHLTLIVDEPKNDLI</sequence>
<evidence type="ECO:0000313" key="4">
    <source>
        <dbReference type="Proteomes" id="UP000183788"/>
    </source>
</evidence>
<name>A0A1K1PKV3_9BACT</name>
<dbReference type="PANTHER" id="PTHR34220">
    <property type="entry name" value="SENSOR HISTIDINE KINASE YPDA"/>
    <property type="match status" value="1"/>
</dbReference>
<dbReference type="EMBL" id="FPIZ01000005">
    <property type="protein sequence ID" value="SFW48239.1"/>
    <property type="molecule type" value="Genomic_DNA"/>
</dbReference>
<feature type="transmembrane region" description="Helical" evidence="1">
    <location>
        <begin position="179"/>
        <end position="196"/>
    </location>
</feature>
<reference evidence="3 4" key="1">
    <citation type="submission" date="2016-11" db="EMBL/GenBank/DDBJ databases">
        <authorList>
            <person name="Jaros S."/>
            <person name="Januszkiewicz K."/>
            <person name="Wedrychowicz H."/>
        </authorList>
    </citation>
    <scope>NUCLEOTIDE SEQUENCE [LARGE SCALE GENOMIC DNA]</scope>
    <source>
        <strain evidence="3 4">DSM 784</strain>
    </source>
</reference>
<feature type="transmembrane region" description="Helical" evidence="1">
    <location>
        <begin position="269"/>
        <end position="292"/>
    </location>
</feature>
<keyword evidence="1" id="KW-0812">Transmembrane</keyword>
<feature type="transmembrane region" description="Helical" evidence="1">
    <location>
        <begin position="96"/>
        <end position="120"/>
    </location>
</feature>
<keyword evidence="3" id="KW-0808">Transferase</keyword>
<gene>
    <name evidence="3" type="ORF">SAMN05661012_02072</name>
</gene>
<evidence type="ECO:0000313" key="3">
    <source>
        <dbReference type="EMBL" id="SFW48239.1"/>
    </source>
</evidence>
<dbReference type="Pfam" id="PF06580">
    <property type="entry name" value="His_kinase"/>
    <property type="match status" value="1"/>
</dbReference>
<keyword evidence="3" id="KW-0418">Kinase</keyword>
<feature type="transmembrane region" description="Helical" evidence="1">
    <location>
        <begin position="244"/>
        <end position="263"/>
    </location>
</feature>
<keyword evidence="1" id="KW-1133">Transmembrane helix</keyword>
<dbReference type="SUPFAM" id="SSF55874">
    <property type="entry name" value="ATPase domain of HSP90 chaperone/DNA topoisomerase II/histidine kinase"/>
    <property type="match status" value="1"/>
</dbReference>
<feature type="transmembrane region" description="Helical" evidence="1">
    <location>
        <begin position="202"/>
        <end position="223"/>
    </location>
</feature>
<dbReference type="PANTHER" id="PTHR34220:SF7">
    <property type="entry name" value="SENSOR HISTIDINE KINASE YPDA"/>
    <property type="match status" value="1"/>
</dbReference>
<dbReference type="InterPro" id="IPR010559">
    <property type="entry name" value="Sig_transdc_His_kin_internal"/>
</dbReference>
<dbReference type="Gene3D" id="3.30.565.10">
    <property type="entry name" value="Histidine kinase-like ATPase, C-terminal domain"/>
    <property type="match status" value="1"/>
</dbReference>
<organism evidence="3 4">
    <name type="scientific">Chitinophaga sancti</name>
    <dbReference type="NCBI Taxonomy" id="1004"/>
    <lineage>
        <taxon>Bacteria</taxon>
        <taxon>Pseudomonadati</taxon>
        <taxon>Bacteroidota</taxon>
        <taxon>Chitinophagia</taxon>
        <taxon>Chitinophagales</taxon>
        <taxon>Chitinophagaceae</taxon>
        <taxon>Chitinophaga</taxon>
    </lineage>
</organism>
<dbReference type="InterPro" id="IPR050640">
    <property type="entry name" value="Bact_2-comp_sensor_kinase"/>
</dbReference>
<dbReference type="GO" id="GO:0016020">
    <property type="term" value="C:membrane"/>
    <property type="evidence" value="ECO:0007669"/>
    <property type="project" value="InterPro"/>
</dbReference>